<proteinExistence type="inferred from homology"/>
<evidence type="ECO:0000259" key="5">
    <source>
        <dbReference type="Pfam" id="PF09084"/>
    </source>
</evidence>
<name>A0A3S3VRK8_9RHOB</name>
<dbReference type="AlphaFoldDB" id="A0A3S3VRK8"/>
<comment type="caution">
    <text evidence="6">The sequence shown here is derived from an EMBL/GenBank/DDBJ whole genome shotgun (WGS) entry which is preliminary data.</text>
</comment>
<dbReference type="SUPFAM" id="SSF53850">
    <property type="entry name" value="Periplasmic binding protein-like II"/>
    <property type="match status" value="1"/>
</dbReference>
<dbReference type="OrthoDB" id="5348911at2"/>
<evidence type="ECO:0000256" key="4">
    <source>
        <dbReference type="SAM" id="SignalP"/>
    </source>
</evidence>
<feature type="domain" description="SsuA/THI5-like" evidence="5">
    <location>
        <begin position="42"/>
        <end position="248"/>
    </location>
</feature>
<feature type="signal peptide" evidence="4">
    <location>
        <begin position="1"/>
        <end position="21"/>
    </location>
</feature>
<reference evidence="6 7" key="1">
    <citation type="journal article" date="2015" name="Int. J. Syst. Evol. Microbiol.">
        <title>Gemmobacter intermedius sp. nov., isolated from a white stork (Ciconia ciconia).</title>
        <authorList>
            <person name="Kampfer P."/>
            <person name="Jerzak L."/>
            <person name="Wilharm G."/>
            <person name="Golke J."/>
            <person name="Busse H.J."/>
            <person name="Glaeser S.P."/>
        </authorList>
    </citation>
    <scope>NUCLEOTIDE SEQUENCE [LARGE SCALE GENOMIC DNA]</scope>
    <source>
        <strain evidence="6 7">119/4</strain>
    </source>
</reference>
<dbReference type="InterPro" id="IPR015168">
    <property type="entry name" value="SsuA/THI5"/>
</dbReference>
<evidence type="ECO:0000313" key="7">
    <source>
        <dbReference type="Proteomes" id="UP000287168"/>
    </source>
</evidence>
<dbReference type="Gene3D" id="3.40.190.10">
    <property type="entry name" value="Periplasmic binding protein-like II"/>
    <property type="match status" value="2"/>
</dbReference>
<feature type="chain" id="PRO_5018789663" evidence="4">
    <location>
        <begin position="22"/>
        <end position="336"/>
    </location>
</feature>
<dbReference type="GO" id="GO:0042597">
    <property type="term" value="C:periplasmic space"/>
    <property type="evidence" value="ECO:0007669"/>
    <property type="project" value="UniProtKB-SubCell"/>
</dbReference>
<evidence type="ECO:0000256" key="1">
    <source>
        <dbReference type="ARBA" id="ARBA00004418"/>
    </source>
</evidence>
<sequence>MKNLGFALAACFLAGASPLGAQPFRIIVTSTEVPLVPNSVLHLAEREGYFAREGVEVELIAVEQTPMAVTALRTGAGEMANIGLETLLGLHAGGDHSLKAVGSTDKSIPYIIAARKGLSLADLSQGARFGVGRPNSLDHTMSLLVLRDHGVQTSAVTWVPLGQPQVRAQALVQGRVDASTLSIGMFLSIPDRDDLQILIDGADFYEAAPILTKVNAVPASVLASRGAEVEAVLTALTRAARDFAADPALWPAAMARARPDIAPQDLKVLAGHYADAWTVNGGLQAEEAEYARTWLYQTDRFQGEPLVDLRLWADFTPADAMLHKLGLAERGDPVSR</sequence>
<dbReference type="Proteomes" id="UP000287168">
    <property type="component" value="Unassembled WGS sequence"/>
</dbReference>
<dbReference type="Pfam" id="PF09084">
    <property type="entry name" value="NMT1"/>
    <property type="match status" value="1"/>
</dbReference>
<dbReference type="EMBL" id="SBLC01000013">
    <property type="protein sequence ID" value="RWY41019.1"/>
    <property type="molecule type" value="Genomic_DNA"/>
</dbReference>
<keyword evidence="7" id="KW-1185">Reference proteome</keyword>
<gene>
    <name evidence="6" type="ORF">EP867_10785</name>
</gene>
<comment type="similarity">
    <text evidence="2">Belongs to the bacterial solute-binding protein SsuA/TauA family.</text>
</comment>
<evidence type="ECO:0000256" key="2">
    <source>
        <dbReference type="ARBA" id="ARBA00010742"/>
    </source>
</evidence>
<evidence type="ECO:0000313" key="6">
    <source>
        <dbReference type="EMBL" id="RWY41019.1"/>
    </source>
</evidence>
<organism evidence="6 7">
    <name type="scientific">Falsigemmobacter intermedius</name>
    <dbReference type="NCBI Taxonomy" id="1553448"/>
    <lineage>
        <taxon>Bacteria</taxon>
        <taxon>Pseudomonadati</taxon>
        <taxon>Pseudomonadota</taxon>
        <taxon>Alphaproteobacteria</taxon>
        <taxon>Rhodobacterales</taxon>
        <taxon>Paracoccaceae</taxon>
        <taxon>Falsigemmobacter</taxon>
    </lineage>
</organism>
<dbReference type="PANTHER" id="PTHR30024">
    <property type="entry name" value="ALIPHATIC SULFONATES-BINDING PROTEIN-RELATED"/>
    <property type="match status" value="1"/>
</dbReference>
<comment type="subcellular location">
    <subcellularLocation>
        <location evidence="1">Periplasm</location>
    </subcellularLocation>
</comment>
<protein>
    <submittedName>
        <fullName evidence="6">ABC transporter substrate-binding protein</fullName>
    </submittedName>
</protein>
<keyword evidence="3 4" id="KW-0732">Signal</keyword>
<evidence type="ECO:0000256" key="3">
    <source>
        <dbReference type="ARBA" id="ARBA00022729"/>
    </source>
</evidence>
<accession>A0A3S3VRK8</accession>
<dbReference type="PANTHER" id="PTHR30024:SF47">
    <property type="entry name" value="TAURINE-BINDING PERIPLASMIC PROTEIN"/>
    <property type="match status" value="1"/>
</dbReference>